<dbReference type="Proteomes" id="UP001291623">
    <property type="component" value="Unassembled WGS sequence"/>
</dbReference>
<name>A0AAE1VGA3_9SOLA</name>
<evidence type="ECO:0000313" key="2">
    <source>
        <dbReference type="Proteomes" id="UP001291623"/>
    </source>
</evidence>
<gene>
    <name evidence="1" type="ORF">RND71_017742</name>
</gene>
<sequence>MGWKEVQFNTFTTSRIIILATSVTEEVSHNLEYLMFGSQESRDPLRLRIFVMRLLESNLKIYSPDGLAVCTGRGTWLQQQGID</sequence>
<dbReference type="AlphaFoldDB" id="A0AAE1VGA3"/>
<accession>A0AAE1VGA3</accession>
<evidence type="ECO:0000313" key="1">
    <source>
        <dbReference type="EMBL" id="KAK4362501.1"/>
    </source>
</evidence>
<dbReference type="EMBL" id="JAVYJV010000009">
    <property type="protein sequence ID" value="KAK4362501.1"/>
    <property type="molecule type" value="Genomic_DNA"/>
</dbReference>
<organism evidence="1 2">
    <name type="scientific">Anisodus tanguticus</name>
    <dbReference type="NCBI Taxonomy" id="243964"/>
    <lineage>
        <taxon>Eukaryota</taxon>
        <taxon>Viridiplantae</taxon>
        <taxon>Streptophyta</taxon>
        <taxon>Embryophyta</taxon>
        <taxon>Tracheophyta</taxon>
        <taxon>Spermatophyta</taxon>
        <taxon>Magnoliopsida</taxon>
        <taxon>eudicotyledons</taxon>
        <taxon>Gunneridae</taxon>
        <taxon>Pentapetalae</taxon>
        <taxon>asterids</taxon>
        <taxon>lamiids</taxon>
        <taxon>Solanales</taxon>
        <taxon>Solanaceae</taxon>
        <taxon>Solanoideae</taxon>
        <taxon>Hyoscyameae</taxon>
        <taxon>Anisodus</taxon>
    </lineage>
</organism>
<reference evidence="1" key="1">
    <citation type="submission" date="2023-12" db="EMBL/GenBank/DDBJ databases">
        <title>Genome assembly of Anisodus tanguticus.</title>
        <authorList>
            <person name="Wang Y.-J."/>
        </authorList>
    </citation>
    <scope>NUCLEOTIDE SEQUENCE</scope>
    <source>
        <strain evidence="1">KB-2021</strain>
        <tissue evidence="1">Leaf</tissue>
    </source>
</reference>
<comment type="caution">
    <text evidence="1">The sequence shown here is derived from an EMBL/GenBank/DDBJ whole genome shotgun (WGS) entry which is preliminary data.</text>
</comment>
<proteinExistence type="predicted"/>
<protein>
    <submittedName>
        <fullName evidence="1">Uncharacterized protein</fullName>
    </submittedName>
</protein>
<keyword evidence="2" id="KW-1185">Reference proteome</keyword>